<organism evidence="2 3">
    <name type="scientific">Chara braunii</name>
    <name type="common">Braun's stonewort</name>
    <dbReference type="NCBI Taxonomy" id="69332"/>
    <lineage>
        <taxon>Eukaryota</taxon>
        <taxon>Viridiplantae</taxon>
        <taxon>Streptophyta</taxon>
        <taxon>Charophyceae</taxon>
        <taxon>Charales</taxon>
        <taxon>Characeae</taxon>
        <taxon>Chara</taxon>
    </lineage>
</organism>
<evidence type="ECO:0000313" key="2">
    <source>
        <dbReference type="EMBL" id="GBG73068.1"/>
    </source>
</evidence>
<feature type="compositionally biased region" description="Basic and acidic residues" evidence="1">
    <location>
        <begin position="399"/>
        <end position="418"/>
    </location>
</feature>
<evidence type="ECO:0000256" key="1">
    <source>
        <dbReference type="SAM" id="MobiDB-lite"/>
    </source>
</evidence>
<accession>A0A388KSU1</accession>
<dbReference type="Proteomes" id="UP000265515">
    <property type="component" value="Unassembled WGS sequence"/>
</dbReference>
<protein>
    <submittedName>
        <fullName evidence="2">Uncharacterized protein</fullName>
    </submittedName>
</protein>
<evidence type="ECO:0000313" key="3">
    <source>
        <dbReference type="Proteomes" id="UP000265515"/>
    </source>
</evidence>
<proteinExistence type="predicted"/>
<reference evidence="2 3" key="1">
    <citation type="journal article" date="2018" name="Cell">
        <title>The Chara Genome: Secondary Complexity and Implications for Plant Terrestrialization.</title>
        <authorList>
            <person name="Nishiyama T."/>
            <person name="Sakayama H."/>
            <person name="Vries J.D."/>
            <person name="Buschmann H."/>
            <person name="Saint-Marcoux D."/>
            <person name="Ullrich K.K."/>
            <person name="Haas F.B."/>
            <person name="Vanderstraeten L."/>
            <person name="Becker D."/>
            <person name="Lang D."/>
            <person name="Vosolsobe S."/>
            <person name="Rombauts S."/>
            <person name="Wilhelmsson P.K.I."/>
            <person name="Janitza P."/>
            <person name="Kern R."/>
            <person name="Heyl A."/>
            <person name="Rumpler F."/>
            <person name="Villalobos L.I.A.C."/>
            <person name="Clay J.M."/>
            <person name="Skokan R."/>
            <person name="Toyoda A."/>
            <person name="Suzuki Y."/>
            <person name="Kagoshima H."/>
            <person name="Schijlen E."/>
            <person name="Tajeshwar N."/>
            <person name="Catarino B."/>
            <person name="Hetherington A.J."/>
            <person name="Saltykova A."/>
            <person name="Bonnot C."/>
            <person name="Breuninger H."/>
            <person name="Symeonidi A."/>
            <person name="Radhakrishnan G.V."/>
            <person name="Van Nieuwerburgh F."/>
            <person name="Deforce D."/>
            <person name="Chang C."/>
            <person name="Karol K.G."/>
            <person name="Hedrich R."/>
            <person name="Ulvskov P."/>
            <person name="Glockner G."/>
            <person name="Delwiche C.F."/>
            <person name="Petrasek J."/>
            <person name="Van de Peer Y."/>
            <person name="Friml J."/>
            <person name="Beilby M."/>
            <person name="Dolan L."/>
            <person name="Kohara Y."/>
            <person name="Sugano S."/>
            <person name="Fujiyama A."/>
            <person name="Delaux P.-M."/>
            <person name="Quint M."/>
            <person name="TheiBen G."/>
            <person name="Hagemann M."/>
            <person name="Harholt J."/>
            <person name="Dunand C."/>
            <person name="Zachgo S."/>
            <person name="Langdale J."/>
            <person name="Maumus F."/>
            <person name="Straeten D.V.D."/>
            <person name="Gould S.B."/>
            <person name="Rensing S.A."/>
        </authorList>
    </citation>
    <scope>NUCLEOTIDE SEQUENCE [LARGE SCALE GENOMIC DNA]</scope>
    <source>
        <strain evidence="2 3">S276</strain>
    </source>
</reference>
<dbReference type="EMBL" id="BFEA01000176">
    <property type="protein sequence ID" value="GBG73068.1"/>
    <property type="molecule type" value="Genomic_DNA"/>
</dbReference>
<comment type="caution">
    <text evidence="2">The sequence shown here is derived from an EMBL/GenBank/DDBJ whole genome shotgun (WGS) entry which is preliminary data.</text>
</comment>
<sequence>MEETRVGARSPPPGPDQPMDEDEDRVRELARLCYDEGILPSFIDPGEMTVDGREATFRVNNRIHRTKVDWLKEHTVTMIFREAALFLPKKTKDDIVRAYEDSRTQDGDFDVNSFTRGRIKVEGPNVVSYVARSTAVKQWMLTKGRDEITLGQTRYVMDFKPRLTKAQLREQRRQEEESNFWVIAVQVPLDAMLYLEAQVAKAIGPIINTHPAEQDRQKPALINLKPSQLKPGPERSRELPMHGAASNYYNAAYSPDGLRRQQFFQPGPSPMGMPGLSSGMPTTSSGLPNNLSAFGPWPGLGAFNHLLQPDGYGIPMFPREELGGYAYGGQMGGNAQGGGAMHAMVGAGGAAASQYGLGGQGDGTQDSRGGNQGTSRIPVREATSENRSTGGTPGKHRWLCHEDSATSDLHGIRREKSSSTESEGSQGRIREMITPGMKRTRRRIPVAVARGQQDGIESKILPLFCTLIKNKTFFITWTSQDGSMHLLSLQSPESPMPTAMANIVRTAVAERLVFQLIADLLMPRILVDNPENDKKIKFFVPLLDVRYSGKDEVDASIGAGARTDWGSTKEVLGAAKTDFLPEAGLYAMAAVNGGDTVSSVVNGTRG</sequence>
<gene>
    <name evidence="2" type="ORF">CBR_g12784</name>
</gene>
<name>A0A388KSU1_CHABU</name>
<feature type="compositionally biased region" description="Polar residues" evidence="1">
    <location>
        <begin position="363"/>
        <end position="375"/>
    </location>
</feature>
<feature type="region of interest" description="Disordered" evidence="1">
    <location>
        <begin position="357"/>
        <end position="428"/>
    </location>
</feature>
<dbReference type="Gramene" id="GBG73068">
    <property type="protein sequence ID" value="GBG73068"/>
    <property type="gene ID" value="CBR_g12784"/>
</dbReference>
<dbReference type="AlphaFoldDB" id="A0A388KSU1"/>
<feature type="region of interest" description="Disordered" evidence="1">
    <location>
        <begin position="1"/>
        <end position="23"/>
    </location>
</feature>
<keyword evidence="3" id="KW-1185">Reference proteome</keyword>
<feature type="region of interest" description="Disordered" evidence="1">
    <location>
        <begin position="211"/>
        <end position="237"/>
    </location>
</feature>